<evidence type="ECO:0000256" key="11">
    <source>
        <dbReference type="PROSITE-ProRule" id="PRU00560"/>
    </source>
</evidence>
<dbReference type="PANTHER" id="PTHR11070">
    <property type="entry name" value="UVRD / RECB / PCRA DNA HELICASE FAMILY MEMBER"/>
    <property type="match status" value="1"/>
</dbReference>
<dbReference type="PROSITE" id="PS51198">
    <property type="entry name" value="UVRD_HELICASE_ATP_BIND"/>
    <property type="match status" value="1"/>
</dbReference>
<dbReference type="Gene3D" id="3.40.50.300">
    <property type="entry name" value="P-loop containing nucleotide triphosphate hydrolases"/>
    <property type="match status" value="2"/>
</dbReference>
<comment type="similarity">
    <text evidence="1">Belongs to the helicase family. UvrD subfamily.</text>
</comment>
<evidence type="ECO:0000259" key="13">
    <source>
        <dbReference type="PROSITE" id="PS51217"/>
    </source>
</evidence>
<dbReference type="AlphaFoldDB" id="A0A1Y3UIK9"/>
<dbReference type="InterPro" id="IPR014017">
    <property type="entry name" value="DNA_helicase_UvrD-like_C"/>
</dbReference>
<comment type="caution">
    <text evidence="14">The sequence shown here is derived from an EMBL/GenBank/DDBJ whole genome shotgun (WGS) entry which is preliminary data.</text>
</comment>
<evidence type="ECO:0000256" key="8">
    <source>
        <dbReference type="ARBA" id="ARBA00034617"/>
    </source>
</evidence>
<evidence type="ECO:0000313" key="15">
    <source>
        <dbReference type="Proteomes" id="UP000195455"/>
    </source>
</evidence>
<dbReference type="EC" id="5.6.2.4" evidence="9"/>
<dbReference type="Gene3D" id="1.10.486.10">
    <property type="entry name" value="PCRA, domain 4"/>
    <property type="match status" value="1"/>
</dbReference>
<dbReference type="InterPro" id="IPR000212">
    <property type="entry name" value="DNA_helicase_UvrD/REP"/>
</dbReference>
<feature type="binding site" evidence="11">
    <location>
        <begin position="44"/>
        <end position="51"/>
    </location>
    <ligand>
        <name>ATP</name>
        <dbReference type="ChEBI" id="CHEBI:30616"/>
    </ligand>
</feature>
<dbReference type="GO" id="GO:0016887">
    <property type="term" value="F:ATP hydrolysis activity"/>
    <property type="evidence" value="ECO:0007669"/>
    <property type="project" value="RHEA"/>
</dbReference>
<dbReference type="GO" id="GO:0000725">
    <property type="term" value="P:recombinational repair"/>
    <property type="evidence" value="ECO:0007669"/>
    <property type="project" value="TreeGrafter"/>
</dbReference>
<keyword evidence="3 11" id="KW-0378">Hydrolase</keyword>
<evidence type="ECO:0000256" key="6">
    <source>
        <dbReference type="ARBA" id="ARBA00023125"/>
    </source>
</evidence>
<sequence>MAERENMVYWKQNPKGGKHIMAKTLHPNQIHAISHGAGPMLVLAGPGSGKTTVIIQRIRRLTEKMGVSPYRILVITFTKAAAEQMKTRYAALQGKSGVMFGTFHSIFFRILRQACGYSLEQVLSEDERRNTLQKLVTEARISVQDQEEYIQQFFSQYSLMKNQLLDVSDFMPDGLPKDEFVALTKKFDGWKRRNEKIDFDDMLTECYDVLSQDEKVRKAWQDRFDYILVDEFQDVNRAQYACLQMLAAPKNNLFVVGDDDQSIYGFRGASPSFMLDFPKDFPGTEKVFLDVNYRCSGRIIRLASQVIGTNVSRYAKEIKGNRELGDRINVFVAKDSGDEAELTAQKIAHLLEEGMPIEEIAVIYRTNIQGGAFARALFRRGIPYHLRDGGFHLYDHWIARDLAAYLFLAENRDSDASLLRIVNKPKRYISKDLLAEAEQMPYGLLRSLRVCPSLQKWQAEHLESLEEDLRQIQKRKPYEALRYVRKVVGYDEYLSDYAAYRKASLSNMIEIADEITETAKGTESGTEFVRKMEELSRQMKEQSKQKGNTHGVTLTTFHGAKGLEFGAVFLPSLAEGIIPYEKGRKGSALEEERRLFYVGLTRTKDRLFLSFTENRYEKPLKPSRFLMEMGLDERLFFKENRRKF</sequence>
<organism evidence="14 15">
    <name type="scientific">Anaerotignum lactatifermentans</name>
    <dbReference type="NCBI Taxonomy" id="160404"/>
    <lineage>
        <taxon>Bacteria</taxon>
        <taxon>Bacillati</taxon>
        <taxon>Bacillota</taxon>
        <taxon>Clostridia</taxon>
        <taxon>Lachnospirales</taxon>
        <taxon>Anaerotignaceae</taxon>
        <taxon>Anaerotignum</taxon>
    </lineage>
</organism>
<dbReference type="GO" id="GO:0043138">
    <property type="term" value="F:3'-5' DNA helicase activity"/>
    <property type="evidence" value="ECO:0007669"/>
    <property type="project" value="UniProtKB-EC"/>
</dbReference>
<dbReference type="PROSITE" id="PS51217">
    <property type="entry name" value="UVRD_HELICASE_CTER"/>
    <property type="match status" value="1"/>
</dbReference>
<dbReference type="GO" id="GO:0003677">
    <property type="term" value="F:DNA binding"/>
    <property type="evidence" value="ECO:0007669"/>
    <property type="project" value="UniProtKB-KW"/>
</dbReference>
<evidence type="ECO:0000256" key="9">
    <source>
        <dbReference type="ARBA" id="ARBA00034808"/>
    </source>
</evidence>
<proteinExistence type="inferred from homology"/>
<dbReference type="Gene3D" id="1.10.10.160">
    <property type="match status" value="1"/>
</dbReference>
<dbReference type="GO" id="GO:0005524">
    <property type="term" value="F:ATP binding"/>
    <property type="evidence" value="ECO:0007669"/>
    <property type="project" value="UniProtKB-UniRule"/>
</dbReference>
<keyword evidence="4 11" id="KW-0347">Helicase</keyword>
<evidence type="ECO:0000256" key="3">
    <source>
        <dbReference type="ARBA" id="ARBA00022801"/>
    </source>
</evidence>
<evidence type="ECO:0000256" key="4">
    <source>
        <dbReference type="ARBA" id="ARBA00022806"/>
    </source>
</evidence>
<protein>
    <recommendedName>
        <fullName evidence="9">DNA 3'-5' helicase</fullName>
        <ecNumber evidence="9">5.6.2.4</ecNumber>
    </recommendedName>
</protein>
<dbReference type="Pfam" id="PF13361">
    <property type="entry name" value="UvrD_C"/>
    <property type="match status" value="1"/>
</dbReference>
<evidence type="ECO:0000256" key="5">
    <source>
        <dbReference type="ARBA" id="ARBA00022840"/>
    </source>
</evidence>
<comment type="catalytic activity">
    <reaction evidence="8">
        <text>Couples ATP hydrolysis with the unwinding of duplex DNA by translocating in the 3'-5' direction.</text>
        <dbReference type="EC" id="5.6.2.4"/>
    </reaction>
</comment>
<accession>A0A1Y3UIK9</accession>
<evidence type="ECO:0000259" key="12">
    <source>
        <dbReference type="PROSITE" id="PS51198"/>
    </source>
</evidence>
<dbReference type="SUPFAM" id="SSF52540">
    <property type="entry name" value="P-loop containing nucleoside triphosphate hydrolases"/>
    <property type="match status" value="1"/>
</dbReference>
<dbReference type="InterPro" id="IPR013986">
    <property type="entry name" value="DExx_box_DNA_helicase_dom_sf"/>
</dbReference>
<keyword evidence="5 11" id="KW-0067">ATP-binding</keyword>
<name>A0A1Y3UIK9_9FIRM</name>
<reference evidence="15" key="1">
    <citation type="submission" date="2017-04" db="EMBL/GenBank/DDBJ databases">
        <title>Function of individual gut microbiota members based on whole genome sequencing of pure cultures obtained from chicken caecum.</title>
        <authorList>
            <person name="Medvecky M."/>
            <person name="Cejkova D."/>
            <person name="Polansky O."/>
            <person name="Karasova D."/>
            <person name="Kubasova T."/>
            <person name="Cizek A."/>
            <person name="Rychlik I."/>
        </authorList>
    </citation>
    <scope>NUCLEOTIDE SEQUENCE [LARGE SCALE GENOMIC DNA]</scope>
    <source>
        <strain evidence="15">An75</strain>
    </source>
</reference>
<dbReference type="InterPro" id="IPR027417">
    <property type="entry name" value="P-loop_NTPase"/>
</dbReference>
<dbReference type="Proteomes" id="UP000195455">
    <property type="component" value="Unassembled WGS sequence"/>
</dbReference>
<dbReference type="EMBL" id="NFHM01000002">
    <property type="protein sequence ID" value="OUN45210.1"/>
    <property type="molecule type" value="Genomic_DNA"/>
</dbReference>
<dbReference type="PANTHER" id="PTHR11070:SF2">
    <property type="entry name" value="ATP-DEPENDENT DNA HELICASE SRS2"/>
    <property type="match status" value="1"/>
</dbReference>
<evidence type="ECO:0000256" key="2">
    <source>
        <dbReference type="ARBA" id="ARBA00022741"/>
    </source>
</evidence>
<dbReference type="InterPro" id="IPR014016">
    <property type="entry name" value="UvrD-like_ATP-bd"/>
</dbReference>
<evidence type="ECO:0000256" key="10">
    <source>
        <dbReference type="ARBA" id="ARBA00048988"/>
    </source>
</evidence>
<keyword evidence="2 11" id="KW-0547">Nucleotide-binding</keyword>
<evidence type="ECO:0000256" key="1">
    <source>
        <dbReference type="ARBA" id="ARBA00009922"/>
    </source>
</evidence>
<feature type="domain" description="UvrD-like helicase C-terminal" evidence="13">
    <location>
        <begin position="297"/>
        <end position="562"/>
    </location>
</feature>
<evidence type="ECO:0000313" key="14">
    <source>
        <dbReference type="EMBL" id="OUN45210.1"/>
    </source>
</evidence>
<gene>
    <name evidence="14" type="ORF">B5G26_02720</name>
</gene>
<dbReference type="Pfam" id="PF00580">
    <property type="entry name" value="UvrD-helicase"/>
    <property type="match status" value="1"/>
</dbReference>
<dbReference type="CDD" id="cd17932">
    <property type="entry name" value="DEXQc_UvrD"/>
    <property type="match status" value="1"/>
</dbReference>
<keyword evidence="6" id="KW-0238">DNA-binding</keyword>
<feature type="domain" description="UvrD-like helicase ATP-binding" evidence="12">
    <location>
        <begin position="23"/>
        <end position="296"/>
    </location>
</feature>
<keyword evidence="7" id="KW-0413">Isomerase</keyword>
<evidence type="ECO:0000256" key="7">
    <source>
        <dbReference type="ARBA" id="ARBA00023235"/>
    </source>
</evidence>
<comment type="catalytic activity">
    <reaction evidence="10">
        <text>ATP + H2O = ADP + phosphate + H(+)</text>
        <dbReference type="Rhea" id="RHEA:13065"/>
        <dbReference type="ChEBI" id="CHEBI:15377"/>
        <dbReference type="ChEBI" id="CHEBI:15378"/>
        <dbReference type="ChEBI" id="CHEBI:30616"/>
        <dbReference type="ChEBI" id="CHEBI:43474"/>
        <dbReference type="ChEBI" id="CHEBI:456216"/>
        <dbReference type="EC" id="5.6.2.4"/>
    </reaction>
</comment>